<gene>
    <name evidence="2" type="ORF">B0H16DRAFT_1622510</name>
</gene>
<sequence>MLATTHGYKPSFPALSLPRHRVRRGTRAHCRSPQTHGLDPVPAHRDRPHLPIPSFISTLAFSPSPFPRCSPPSRTPSCRAHTTPARTRRIDCRQHQAHAPGRVMRARRVPALPSSLPSPTPPLPRLHPLSPSAGRPNSHLATQLHYVHTPRVPMLSLVSTLTCPASLSVPVAPARAPRPLPVPGLRTCT</sequence>
<keyword evidence="3" id="KW-1185">Reference proteome</keyword>
<reference evidence="2" key="1">
    <citation type="submission" date="2023-03" db="EMBL/GenBank/DDBJ databases">
        <title>Massive genome expansion in bonnet fungi (Mycena s.s.) driven by repeated elements and novel gene families across ecological guilds.</title>
        <authorList>
            <consortium name="Lawrence Berkeley National Laboratory"/>
            <person name="Harder C.B."/>
            <person name="Miyauchi S."/>
            <person name="Viragh M."/>
            <person name="Kuo A."/>
            <person name="Thoen E."/>
            <person name="Andreopoulos B."/>
            <person name="Lu D."/>
            <person name="Skrede I."/>
            <person name="Drula E."/>
            <person name="Henrissat B."/>
            <person name="Morin E."/>
            <person name="Kohler A."/>
            <person name="Barry K."/>
            <person name="LaButti K."/>
            <person name="Morin E."/>
            <person name="Salamov A."/>
            <person name="Lipzen A."/>
            <person name="Mereny Z."/>
            <person name="Hegedus B."/>
            <person name="Baldrian P."/>
            <person name="Stursova M."/>
            <person name="Weitz H."/>
            <person name="Taylor A."/>
            <person name="Grigoriev I.V."/>
            <person name="Nagy L.G."/>
            <person name="Martin F."/>
            <person name="Kauserud H."/>
        </authorList>
    </citation>
    <scope>NUCLEOTIDE SEQUENCE</scope>
    <source>
        <strain evidence="2">CBHHK182m</strain>
    </source>
</reference>
<dbReference type="AlphaFoldDB" id="A0AAD7H5S9"/>
<organism evidence="2 3">
    <name type="scientific">Mycena metata</name>
    <dbReference type="NCBI Taxonomy" id="1033252"/>
    <lineage>
        <taxon>Eukaryota</taxon>
        <taxon>Fungi</taxon>
        <taxon>Dikarya</taxon>
        <taxon>Basidiomycota</taxon>
        <taxon>Agaricomycotina</taxon>
        <taxon>Agaricomycetes</taxon>
        <taxon>Agaricomycetidae</taxon>
        <taxon>Agaricales</taxon>
        <taxon>Marasmiineae</taxon>
        <taxon>Mycenaceae</taxon>
        <taxon>Mycena</taxon>
    </lineage>
</organism>
<evidence type="ECO:0000313" key="2">
    <source>
        <dbReference type="EMBL" id="KAJ7713096.1"/>
    </source>
</evidence>
<feature type="region of interest" description="Disordered" evidence="1">
    <location>
        <begin position="66"/>
        <end position="86"/>
    </location>
</feature>
<feature type="region of interest" description="Disordered" evidence="1">
    <location>
        <begin position="1"/>
        <end position="46"/>
    </location>
</feature>
<feature type="compositionally biased region" description="Basic residues" evidence="1">
    <location>
        <begin position="18"/>
        <end position="30"/>
    </location>
</feature>
<comment type="caution">
    <text evidence="2">The sequence shown here is derived from an EMBL/GenBank/DDBJ whole genome shotgun (WGS) entry which is preliminary data.</text>
</comment>
<evidence type="ECO:0000256" key="1">
    <source>
        <dbReference type="SAM" id="MobiDB-lite"/>
    </source>
</evidence>
<dbReference type="Proteomes" id="UP001215598">
    <property type="component" value="Unassembled WGS sequence"/>
</dbReference>
<evidence type="ECO:0000313" key="3">
    <source>
        <dbReference type="Proteomes" id="UP001215598"/>
    </source>
</evidence>
<dbReference type="EMBL" id="JARKIB010000351">
    <property type="protein sequence ID" value="KAJ7713096.1"/>
    <property type="molecule type" value="Genomic_DNA"/>
</dbReference>
<feature type="compositionally biased region" description="Pro residues" evidence="1">
    <location>
        <begin position="116"/>
        <end position="125"/>
    </location>
</feature>
<name>A0AAD7H5S9_9AGAR</name>
<accession>A0AAD7H5S9</accession>
<proteinExistence type="predicted"/>
<protein>
    <submittedName>
        <fullName evidence="2">Uncharacterized protein</fullName>
    </submittedName>
</protein>
<feature type="region of interest" description="Disordered" evidence="1">
    <location>
        <begin position="111"/>
        <end position="137"/>
    </location>
</feature>